<dbReference type="Proteomes" id="UP000255233">
    <property type="component" value="Unassembled WGS sequence"/>
</dbReference>
<keyword evidence="4" id="KW-1185">Reference proteome</keyword>
<dbReference type="Gene3D" id="3.40.50.300">
    <property type="entry name" value="P-loop containing nucleotide triphosphate hydrolases"/>
    <property type="match status" value="1"/>
</dbReference>
<accession>A0A379MSH6</accession>
<evidence type="ECO:0000259" key="2">
    <source>
        <dbReference type="Pfam" id="PF14491"/>
    </source>
</evidence>
<evidence type="ECO:0000313" key="3">
    <source>
        <dbReference type="EMBL" id="SUE34611.1"/>
    </source>
</evidence>
<reference evidence="3 4" key="1">
    <citation type="submission" date="2018-06" db="EMBL/GenBank/DDBJ databases">
        <authorList>
            <consortium name="Pathogen Informatics"/>
            <person name="Doyle S."/>
        </authorList>
    </citation>
    <scope>NUCLEOTIDE SEQUENCE [LARGE SCALE GENOMIC DNA]</scope>
    <source>
        <strain evidence="3 4">NCTC11190</strain>
    </source>
</reference>
<dbReference type="InterPro" id="IPR003959">
    <property type="entry name" value="ATPase_AAA_core"/>
</dbReference>
<dbReference type="GO" id="GO:0005524">
    <property type="term" value="F:ATP binding"/>
    <property type="evidence" value="ECO:0007669"/>
    <property type="project" value="UniProtKB-KW"/>
</dbReference>
<keyword evidence="3" id="KW-0547">Nucleotide-binding</keyword>
<evidence type="ECO:0000259" key="1">
    <source>
        <dbReference type="Pfam" id="PF13304"/>
    </source>
</evidence>
<dbReference type="EMBL" id="UGVL01000001">
    <property type="protein sequence ID" value="SUE34611.1"/>
    <property type="molecule type" value="Genomic_DNA"/>
</dbReference>
<sequence>MKSIEIPINGTETTIESQHCFVFVGANGSGKSRLGAWLEMHNVETVLRISAQRALEIPESVIIKSEADAWNYILYGHEKEKNKGYKWKWGKNYTTQLVNDYENVLASIFARMTNEHKAFFALCREYESRNESNPHTPDIISDKIIDIWNAVFPHRTIVLEDAKIIASVIGGNHYHAKDMSDGERVAIYLIGQCLVAPDGITLVIDEPEIHLHKSIMHKLWDKIEEYCPNNTFVYITHDLDFAASRKESTKIWLKSYDKENDSEQWDIEILNRDDDIPDSLLIEVLGNRKNVLFIEGEKGSYDYQLYAQVYKDYYVIPRKNCRTVIESTKAFNGIKALHNLEIKGLIDRDYMTDGEIESYKKESIYTLDVAEVENLYCIEELLRIVASYLVLNEKETVEKVKSFVFEVFEKEYDLQLASMCEKEIKHKLNCYNKGENTLQGLKNGLSSLTASIDIDKIYNDQKQKIDKIRNDQNYNNLLKVYNRKSIHRQISRFFGVGNYADLVLRLIKTEKKEEIIKALKTYMPAL</sequence>
<name>A0A379MSH6_9BACT</name>
<proteinExistence type="predicted"/>
<dbReference type="Pfam" id="PF13304">
    <property type="entry name" value="AAA_21"/>
    <property type="match status" value="1"/>
</dbReference>
<dbReference type="InterPro" id="IPR027417">
    <property type="entry name" value="P-loop_NTPase"/>
</dbReference>
<dbReference type="STRING" id="880526.GCA_000427365_01977"/>
<organism evidence="3 4">
    <name type="scientific">Rikenella microfusus</name>
    <dbReference type="NCBI Taxonomy" id="28139"/>
    <lineage>
        <taxon>Bacteria</taxon>
        <taxon>Pseudomonadati</taxon>
        <taxon>Bacteroidota</taxon>
        <taxon>Bacteroidia</taxon>
        <taxon>Bacteroidales</taxon>
        <taxon>Rikenellaceae</taxon>
        <taxon>Rikenella</taxon>
    </lineage>
</organism>
<feature type="domain" description="DUF4435" evidence="2">
    <location>
        <begin position="289"/>
        <end position="513"/>
    </location>
</feature>
<dbReference type="RefSeq" id="WP_051214584.1">
    <property type="nucleotide sequence ID" value="NZ_UGVL01000001.1"/>
</dbReference>
<dbReference type="GO" id="GO:0016887">
    <property type="term" value="F:ATP hydrolysis activity"/>
    <property type="evidence" value="ECO:0007669"/>
    <property type="project" value="InterPro"/>
</dbReference>
<dbReference type="SUPFAM" id="SSF52540">
    <property type="entry name" value="P-loop containing nucleoside triphosphate hydrolases"/>
    <property type="match status" value="1"/>
</dbReference>
<protein>
    <submittedName>
        <fullName evidence="3">Predicted ATP-binding protein involved in virulence</fullName>
    </submittedName>
</protein>
<dbReference type="AlphaFoldDB" id="A0A379MSH6"/>
<keyword evidence="3" id="KW-0067">ATP-binding</keyword>
<dbReference type="Pfam" id="PF14491">
    <property type="entry name" value="DUF4435"/>
    <property type="match status" value="1"/>
</dbReference>
<dbReference type="InterPro" id="IPR029492">
    <property type="entry name" value="DUF4435"/>
</dbReference>
<feature type="domain" description="ATPase AAA-type core" evidence="1">
    <location>
        <begin position="176"/>
        <end position="238"/>
    </location>
</feature>
<gene>
    <name evidence="3" type="ORF">NCTC11190_01843</name>
</gene>
<evidence type="ECO:0000313" key="4">
    <source>
        <dbReference type="Proteomes" id="UP000255233"/>
    </source>
</evidence>